<dbReference type="InterPro" id="IPR035968">
    <property type="entry name" value="ATP_synth_F1_ATPase_gsu"/>
</dbReference>
<evidence type="ECO:0000256" key="6">
    <source>
        <dbReference type="ARBA" id="ARBA00023065"/>
    </source>
</evidence>
<dbReference type="Pfam" id="PF00231">
    <property type="entry name" value="ATP-synt"/>
    <property type="match status" value="1"/>
</dbReference>
<dbReference type="RefSeq" id="WP_183308101.1">
    <property type="nucleotide sequence ID" value="NZ_JACIEP010000012.1"/>
</dbReference>
<keyword evidence="9 10" id="KW-0066">ATP synthesis</keyword>
<evidence type="ECO:0000313" key="11">
    <source>
        <dbReference type="EMBL" id="MBB4037242.1"/>
    </source>
</evidence>
<dbReference type="EMBL" id="JACIEP010000012">
    <property type="protein sequence ID" value="MBB4037242.1"/>
    <property type="molecule type" value="Genomic_DNA"/>
</dbReference>
<dbReference type="NCBIfam" id="TIGR01146">
    <property type="entry name" value="ATPsyn_F1gamma"/>
    <property type="match status" value="1"/>
</dbReference>
<comment type="similarity">
    <text evidence="3 10">Belongs to the ATPase gamma chain family.</text>
</comment>
<dbReference type="Gene3D" id="3.40.1380.10">
    <property type="match status" value="1"/>
</dbReference>
<dbReference type="HAMAP" id="MF_00815">
    <property type="entry name" value="ATP_synth_gamma_bact"/>
    <property type="match status" value="1"/>
</dbReference>
<evidence type="ECO:0000256" key="3">
    <source>
        <dbReference type="ARBA" id="ARBA00007681"/>
    </source>
</evidence>
<evidence type="ECO:0000256" key="7">
    <source>
        <dbReference type="ARBA" id="ARBA00023136"/>
    </source>
</evidence>
<accession>A0A840CXU8</accession>
<evidence type="ECO:0000256" key="4">
    <source>
        <dbReference type="ARBA" id="ARBA00022448"/>
    </source>
</evidence>
<keyword evidence="6 10" id="KW-0406">Ion transport</keyword>
<keyword evidence="7 10" id="KW-0472">Membrane</keyword>
<keyword evidence="12" id="KW-1185">Reference proteome</keyword>
<evidence type="ECO:0000256" key="8">
    <source>
        <dbReference type="ARBA" id="ARBA00023196"/>
    </source>
</evidence>
<evidence type="ECO:0000256" key="5">
    <source>
        <dbReference type="ARBA" id="ARBA00022781"/>
    </source>
</evidence>
<dbReference type="PROSITE" id="PS00153">
    <property type="entry name" value="ATPASE_GAMMA"/>
    <property type="match status" value="1"/>
</dbReference>
<dbReference type="GO" id="GO:0045259">
    <property type="term" value="C:proton-transporting ATP synthase complex"/>
    <property type="evidence" value="ECO:0007669"/>
    <property type="project" value="UniProtKB-KW"/>
</dbReference>
<dbReference type="InterPro" id="IPR023632">
    <property type="entry name" value="ATP_synth_F1_gsu_CS"/>
</dbReference>
<dbReference type="CDD" id="cd12151">
    <property type="entry name" value="F1-ATPase_gamma"/>
    <property type="match status" value="1"/>
</dbReference>
<evidence type="ECO:0000256" key="9">
    <source>
        <dbReference type="ARBA" id="ARBA00023310"/>
    </source>
</evidence>
<keyword evidence="8 10" id="KW-0139">CF(1)</keyword>
<evidence type="ECO:0000256" key="1">
    <source>
        <dbReference type="ARBA" id="ARBA00003456"/>
    </source>
</evidence>
<dbReference type="AlphaFoldDB" id="A0A840CXU8"/>
<organism evidence="11 12">
    <name type="scientific">Dysgonomonas hofstadii</name>
    <dbReference type="NCBI Taxonomy" id="637886"/>
    <lineage>
        <taxon>Bacteria</taxon>
        <taxon>Pseudomonadati</taxon>
        <taxon>Bacteroidota</taxon>
        <taxon>Bacteroidia</taxon>
        <taxon>Bacteroidales</taxon>
        <taxon>Dysgonomonadaceae</taxon>
        <taxon>Dysgonomonas</taxon>
    </lineage>
</organism>
<dbReference type="SUPFAM" id="SSF52943">
    <property type="entry name" value="ATP synthase (F1-ATPase), gamma subunit"/>
    <property type="match status" value="1"/>
</dbReference>
<protein>
    <recommendedName>
        <fullName evidence="10">ATP synthase gamma chain</fullName>
    </recommendedName>
    <alternativeName>
        <fullName evidence="10">ATP synthase F1 sector gamma subunit</fullName>
    </alternativeName>
    <alternativeName>
        <fullName evidence="10">F-ATPase gamma subunit</fullName>
    </alternativeName>
</protein>
<dbReference type="GO" id="GO:0042777">
    <property type="term" value="P:proton motive force-driven plasma membrane ATP synthesis"/>
    <property type="evidence" value="ECO:0007669"/>
    <property type="project" value="UniProtKB-UniRule"/>
</dbReference>
<dbReference type="Proteomes" id="UP000555103">
    <property type="component" value="Unassembled WGS sequence"/>
</dbReference>
<keyword evidence="4 10" id="KW-0813">Transport</keyword>
<dbReference type="InterPro" id="IPR000131">
    <property type="entry name" value="ATP_synth_F1_gsu"/>
</dbReference>
<comment type="subcellular location">
    <subcellularLocation>
        <location evidence="10">Cell membrane</location>
        <topology evidence="10">Peripheral membrane protein</topology>
    </subcellularLocation>
    <subcellularLocation>
        <location evidence="2">Membrane</location>
        <topology evidence="2">Peripheral membrane protein</topology>
    </subcellularLocation>
</comment>
<evidence type="ECO:0000256" key="2">
    <source>
        <dbReference type="ARBA" id="ARBA00004170"/>
    </source>
</evidence>
<dbReference type="Gene3D" id="1.10.287.80">
    <property type="entry name" value="ATP synthase, gamma subunit, helix hairpin domain"/>
    <property type="match status" value="2"/>
</dbReference>
<proteinExistence type="inferred from homology"/>
<keyword evidence="5 10" id="KW-0375">Hydrogen ion transport</keyword>
<comment type="caution">
    <text evidence="11">The sequence shown here is derived from an EMBL/GenBank/DDBJ whole genome shotgun (WGS) entry which is preliminary data.</text>
</comment>
<comment type="subunit">
    <text evidence="10">F-type ATPases have 2 components, CF(1) - the catalytic core - and CF(0) - the membrane proton channel. CF(1) has five subunits: alpha(3), beta(3), gamma(1), delta(1), epsilon(1). CF(0) has three main subunits: a, b and c.</text>
</comment>
<reference evidence="11 12" key="1">
    <citation type="submission" date="2020-08" db="EMBL/GenBank/DDBJ databases">
        <title>Genomic Encyclopedia of Type Strains, Phase IV (KMG-IV): sequencing the most valuable type-strain genomes for metagenomic binning, comparative biology and taxonomic classification.</title>
        <authorList>
            <person name="Goeker M."/>
        </authorList>
    </citation>
    <scope>NUCLEOTIDE SEQUENCE [LARGE SCALE GENOMIC DNA]</scope>
    <source>
        <strain evidence="11 12">DSM 104969</strain>
    </source>
</reference>
<dbReference type="PANTHER" id="PTHR11693">
    <property type="entry name" value="ATP SYNTHASE GAMMA CHAIN"/>
    <property type="match status" value="1"/>
</dbReference>
<sequence>MASLKEIKNRIGSVKSTKKITSAMKMIASSKLHRAQAAISNFLPYQQKLDSILTNLLSSDTSYESPFIQKRETKRIAIVTFASNSSLAGAYNSNVIKEFNATYAKRTELGKENILLYPVGKKIADALKKQALTAQGDYREMADKPSYQAVQDLAKELIAKYIAREIDEVILIYHHFVSTGVQKLLTVPFLPFDLDQKHGSANTAETDSKTVQTDYILEPSKEEILESLIPTVLYSRLYAALLDANASEHAARTMAMQIASDNADELVQDLTIQYNKSRQQAVTNELLDIIGGASALQG</sequence>
<evidence type="ECO:0000313" key="12">
    <source>
        <dbReference type="Proteomes" id="UP000555103"/>
    </source>
</evidence>
<dbReference type="NCBIfam" id="NF009959">
    <property type="entry name" value="PRK13426.1"/>
    <property type="match status" value="1"/>
</dbReference>
<dbReference type="PANTHER" id="PTHR11693:SF22">
    <property type="entry name" value="ATP SYNTHASE SUBUNIT GAMMA, MITOCHONDRIAL"/>
    <property type="match status" value="1"/>
</dbReference>
<dbReference type="GO" id="GO:0005524">
    <property type="term" value="F:ATP binding"/>
    <property type="evidence" value="ECO:0007669"/>
    <property type="project" value="UniProtKB-UniRule"/>
</dbReference>
<evidence type="ECO:0000256" key="10">
    <source>
        <dbReference type="HAMAP-Rule" id="MF_00815"/>
    </source>
</evidence>
<keyword evidence="10" id="KW-1003">Cell membrane</keyword>
<comment type="function">
    <text evidence="1 10">Produces ATP from ADP in the presence of a proton gradient across the membrane. The gamma chain is believed to be important in regulating ATPase activity and the flow of protons through the CF(0) complex.</text>
</comment>
<dbReference type="GO" id="GO:0005886">
    <property type="term" value="C:plasma membrane"/>
    <property type="evidence" value="ECO:0007669"/>
    <property type="project" value="UniProtKB-SubCell"/>
</dbReference>
<dbReference type="PRINTS" id="PR00126">
    <property type="entry name" value="ATPASEGAMMA"/>
</dbReference>
<dbReference type="GO" id="GO:0046933">
    <property type="term" value="F:proton-transporting ATP synthase activity, rotational mechanism"/>
    <property type="evidence" value="ECO:0007669"/>
    <property type="project" value="UniProtKB-UniRule"/>
</dbReference>
<name>A0A840CXU8_9BACT</name>
<gene>
    <name evidence="10" type="primary">atpG</name>
    <name evidence="11" type="ORF">GGR21_003159</name>
</gene>